<feature type="transmembrane region" description="Helical" evidence="5">
    <location>
        <begin position="169"/>
        <end position="191"/>
    </location>
</feature>
<gene>
    <name evidence="7" type="ORF">P4S50_13130</name>
</gene>
<evidence type="ECO:0000259" key="6">
    <source>
        <dbReference type="Pfam" id="PF01694"/>
    </source>
</evidence>
<feature type="domain" description="Peptidase S54 rhomboid" evidence="6">
    <location>
        <begin position="55"/>
        <end position="171"/>
    </location>
</feature>
<dbReference type="EMBL" id="CP120733">
    <property type="protein sequence ID" value="WFD09326.1"/>
    <property type="molecule type" value="Genomic_DNA"/>
</dbReference>
<dbReference type="RefSeq" id="WP_277731251.1">
    <property type="nucleotide sequence ID" value="NZ_CP120733.1"/>
</dbReference>
<organism evidence="7 8">
    <name type="scientific">Tepidibacter hydrothermalis</name>
    <dbReference type="NCBI Taxonomy" id="3036126"/>
    <lineage>
        <taxon>Bacteria</taxon>
        <taxon>Bacillati</taxon>
        <taxon>Bacillota</taxon>
        <taxon>Clostridia</taxon>
        <taxon>Peptostreptococcales</taxon>
        <taxon>Peptostreptococcaceae</taxon>
        <taxon>Tepidibacter</taxon>
    </lineage>
</organism>
<proteinExistence type="predicted"/>
<keyword evidence="8" id="KW-1185">Reference proteome</keyword>
<evidence type="ECO:0000256" key="5">
    <source>
        <dbReference type="SAM" id="Phobius"/>
    </source>
</evidence>
<dbReference type="InterPro" id="IPR035952">
    <property type="entry name" value="Rhomboid-like_sf"/>
</dbReference>
<dbReference type="InterPro" id="IPR022764">
    <property type="entry name" value="Peptidase_S54_rhomboid_dom"/>
</dbReference>
<feature type="transmembrane region" description="Helical" evidence="5">
    <location>
        <begin position="20"/>
        <end position="37"/>
    </location>
</feature>
<keyword evidence="4 5" id="KW-0472">Membrane</keyword>
<evidence type="ECO:0000256" key="4">
    <source>
        <dbReference type="ARBA" id="ARBA00023136"/>
    </source>
</evidence>
<evidence type="ECO:0000313" key="8">
    <source>
        <dbReference type="Proteomes" id="UP001222800"/>
    </source>
</evidence>
<evidence type="ECO:0000313" key="7">
    <source>
        <dbReference type="EMBL" id="WFD09326.1"/>
    </source>
</evidence>
<protein>
    <submittedName>
        <fullName evidence="7">Rhomboid family intramembrane serine protease</fullName>
        <ecNumber evidence="7">3.4.21.105</ecNumber>
    </submittedName>
</protein>
<keyword evidence="2 5" id="KW-0812">Transmembrane</keyword>
<keyword evidence="3 5" id="KW-1133">Transmembrane helix</keyword>
<dbReference type="Proteomes" id="UP001222800">
    <property type="component" value="Chromosome"/>
</dbReference>
<accession>A0ABY8E8U9</accession>
<feature type="transmembrane region" description="Helical" evidence="5">
    <location>
        <begin position="58"/>
        <end position="82"/>
    </location>
</feature>
<evidence type="ECO:0000256" key="2">
    <source>
        <dbReference type="ARBA" id="ARBA00022692"/>
    </source>
</evidence>
<dbReference type="Pfam" id="PF01694">
    <property type="entry name" value="Rhomboid"/>
    <property type="match status" value="1"/>
</dbReference>
<sequence>MNWIDKLERKYRNLAIENLMYYVIGLSTLVYGIYYITHSYNLIALLELNPSLVMKGQVWRLITYIFIPPLLSPIWIFFRLYIYYTLGSALEHEWGSFKFNLYYFLGMIGTTIVAFIINSPVSATYLNLSIFLAFAKLYPDYEFYLFFILPVKVKYLSFLNWIFIGYTIIFSPVIFKLTAIVSIINYFIFFGKSNLYDAKNRRNAYNRKKQFKSNITNITRKDYFHKCTVCGITEKDDPDMEFRYCSKCSDDYEYCINHLSNHEHR</sequence>
<evidence type="ECO:0000256" key="1">
    <source>
        <dbReference type="ARBA" id="ARBA00004141"/>
    </source>
</evidence>
<dbReference type="GO" id="GO:0006508">
    <property type="term" value="P:proteolysis"/>
    <property type="evidence" value="ECO:0007669"/>
    <property type="project" value="UniProtKB-KW"/>
</dbReference>
<name>A0ABY8E8U9_9FIRM</name>
<keyword evidence="7" id="KW-0378">Hydrolase</keyword>
<keyword evidence="7" id="KW-0645">Protease</keyword>
<dbReference type="Gene3D" id="1.20.1540.10">
    <property type="entry name" value="Rhomboid-like"/>
    <property type="match status" value="1"/>
</dbReference>
<comment type="subcellular location">
    <subcellularLocation>
        <location evidence="1">Membrane</location>
        <topology evidence="1">Multi-pass membrane protein</topology>
    </subcellularLocation>
</comment>
<dbReference type="SUPFAM" id="SSF144091">
    <property type="entry name" value="Rhomboid-like"/>
    <property type="match status" value="1"/>
</dbReference>
<reference evidence="7 8" key="1">
    <citation type="submission" date="2023-03" db="EMBL/GenBank/DDBJ databases">
        <title>Complete genome sequence of Tepidibacter sp. SWIR-1, isolated from a deep-sea hydrothermal vent.</title>
        <authorList>
            <person name="Li X."/>
        </authorList>
    </citation>
    <scope>NUCLEOTIDE SEQUENCE [LARGE SCALE GENOMIC DNA]</scope>
    <source>
        <strain evidence="7 8">SWIR-1</strain>
    </source>
</reference>
<evidence type="ECO:0000256" key="3">
    <source>
        <dbReference type="ARBA" id="ARBA00022989"/>
    </source>
</evidence>
<dbReference type="EC" id="3.4.21.105" evidence="7"/>
<feature type="transmembrane region" description="Helical" evidence="5">
    <location>
        <begin position="143"/>
        <end position="163"/>
    </location>
</feature>
<feature type="transmembrane region" description="Helical" evidence="5">
    <location>
        <begin position="102"/>
        <end position="131"/>
    </location>
</feature>
<dbReference type="GO" id="GO:0008233">
    <property type="term" value="F:peptidase activity"/>
    <property type="evidence" value="ECO:0007669"/>
    <property type="project" value="UniProtKB-KW"/>
</dbReference>